<dbReference type="AlphaFoldDB" id="A0AAV6KME4"/>
<organism evidence="2 3">
    <name type="scientific">Rhododendron griersonianum</name>
    <dbReference type="NCBI Taxonomy" id="479676"/>
    <lineage>
        <taxon>Eukaryota</taxon>
        <taxon>Viridiplantae</taxon>
        <taxon>Streptophyta</taxon>
        <taxon>Embryophyta</taxon>
        <taxon>Tracheophyta</taxon>
        <taxon>Spermatophyta</taxon>
        <taxon>Magnoliopsida</taxon>
        <taxon>eudicotyledons</taxon>
        <taxon>Gunneridae</taxon>
        <taxon>Pentapetalae</taxon>
        <taxon>asterids</taxon>
        <taxon>Ericales</taxon>
        <taxon>Ericaceae</taxon>
        <taxon>Ericoideae</taxon>
        <taxon>Rhodoreae</taxon>
        <taxon>Rhododendron</taxon>
    </lineage>
</organism>
<feature type="compositionally biased region" description="Pro residues" evidence="1">
    <location>
        <begin position="33"/>
        <end position="44"/>
    </location>
</feature>
<reference evidence="2" key="1">
    <citation type="submission" date="2020-08" db="EMBL/GenBank/DDBJ databases">
        <title>Plant Genome Project.</title>
        <authorList>
            <person name="Zhang R.-G."/>
        </authorList>
    </citation>
    <scope>NUCLEOTIDE SEQUENCE</scope>
    <source>
        <strain evidence="2">WSP0</strain>
        <tissue evidence="2">Leaf</tissue>
    </source>
</reference>
<comment type="caution">
    <text evidence="2">The sequence shown here is derived from an EMBL/GenBank/DDBJ whole genome shotgun (WGS) entry which is preliminary data.</text>
</comment>
<sequence>MEKEPLSTHYCSLQIRAINTTQKQKTNQSPNKQKPPLPPSPPLLTAPSHPNPSSTPTSTQICRRRPPLLPQLQLRRLWLTHETLDLECPHHHGCTIFVDENAYLVPKLEQTHPKLK</sequence>
<accession>A0AAV6KME4</accession>
<dbReference type="Proteomes" id="UP000823749">
    <property type="component" value="Chromosome 4"/>
</dbReference>
<evidence type="ECO:0000313" key="3">
    <source>
        <dbReference type="Proteomes" id="UP000823749"/>
    </source>
</evidence>
<feature type="compositionally biased region" description="Low complexity" evidence="1">
    <location>
        <begin position="45"/>
        <end position="59"/>
    </location>
</feature>
<proteinExistence type="predicted"/>
<feature type="compositionally biased region" description="Polar residues" evidence="1">
    <location>
        <begin position="17"/>
        <end position="26"/>
    </location>
</feature>
<dbReference type="EMBL" id="JACTNZ010000004">
    <property type="protein sequence ID" value="KAG5553424.1"/>
    <property type="molecule type" value="Genomic_DNA"/>
</dbReference>
<keyword evidence="3" id="KW-1185">Reference proteome</keyword>
<protein>
    <submittedName>
        <fullName evidence="2">Uncharacterized protein</fullName>
    </submittedName>
</protein>
<gene>
    <name evidence="2" type="ORF">RHGRI_011341</name>
</gene>
<name>A0AAV6KME4_9ERIC</name>
<evidence type="ECO:0000256" key="1">
    <source>
        <dbReference type="SAM" id="MobiDB-lite"/>
    </source>
</evidence>
<evidence type="ECO:0000313" key="2">
    <source>
        <dbReference type="EMBL" id="KAG5553424.1"/>
    </source>
</evidence>
<feature type="region of interest" description="Disordered" evidence="1">
    <location>
        <begin position="17"/>
        <end position="66"/>
    </location>
</feature>